<dbReference type="InterPro" id="IPR029442">
    <property type="entry name" value="GyrI-like"/>
</dbReference>
<dbReference type="InterPro" id="IPR011256">
    <property type="entry name" value="Reg_factor_effector_dom_sf"/>
</dbReference>
<evidence type="ECO:0000313" key="3">
    <source>
        <dbReference type="Proteomes" id="UP000246635"/>
    </source>
</evidence>
<sequence>MVTHKGPLGKINETFEGLISWLGTNNYEQFDVVCFEVYDHRYKGEDNESEFDMFIQIKSVG</sequence>
<gene>
    <name evidence="2" type="ORF">DFQ01_13041</name>
</gene>
<protein>
    <submittedName>
        <fullName evidence="2">GyrI-like small molecule binding protein</fullName>
    </submittedName>
</protein>
<dbReference type="Pfam" id="PF06445">
    <property type="entry name" value="GyrI-like"/>
    <property type="match status" value="1"/>
</dbReference>
<dbReference type="EMBL" id="QGTQ01000030">
    <property type="protein sequence ID" value="PWV94476.1"/>
    <property type="molecule type" value="Genomic_DNA"/>
</dbReference>
<organism evidence="2 3">
    <name type="scientific">Paenibacillus cellulosilyticus</name>
    <dbReference type="NCBI Taxonomy" id="375489"/>
    <lineage>
        <taxon>Bacteria</taxon>
        <taxon>Bacillati</taxon>
        <taxon>Bacillota</taxon>
        <taxon>Bacilli</taxon>
        <taxon>Bacillales</taxon>
        <taxon>Paenibacillaceae</taxon>
        <taxon>Paenibacillus</taxon>
    </lineage>
</organism>
<dbReference type="Gene3D" id="3.20.80.10">
    <property type="entry name" value="Regulatory factor, effector binding domain"/>
    <property type="match status" value="1"/>
</dbReference>
<feature type="domain" description="GyrI-like small molecule binding" evidence="1">
    <location>
        <begin position="1"/>
        <end position="58"/>
    </location>
</feature>
<evidence type="ECO:0000313" key="2">
    <source>
        <dbReference type="EMBL" id="PWV94476.1"/>
    </source>
</evidence>
<dbReference type="Proteomes" id="UP000246635">
    <property type="component" value="Unassembled WGS sequence"/>
</dbReference>
<accession>A0A2V2YLM8</accession>
<comment type="caution">
    <text evidence="2">The sequence shown here is derived from an EMBL/GenBank/DDBJ whole genome shotgun (WGS) entry which is preliminary data.</text>
</comment>
<dbReference type="SUPFAM" id="SSF55136">
    <property type="entry name" value="Probable bacterial effector-binding domain"/>
    <property type="match status" value="1"/>
</dbReference>
<dbReference type="AlphaFoldDB" id="A0A2V2YLM8"/>
<keyword evidence="3" id="KW-1185">Reference proteome</keyword>
<reference evidence="2 3" key="1">
    <citation type="submission" date="2018-05" db="EMBL/GenBank/DDBJ databases">
        <title>Genomic Encyclopedia of Type Strains, Phase III (KMG-III): the genomes of soil and plant-associated and newly described type strains.</title>
        <authorList>
            <person name="Whitman W."/>
        </authorList>
    </citation>
    <scope>NUCLEOTIDE SEQUENCE [LARGE SCALE GENOMIC DNA]</scope>
    <source>
        <strain evidence="2 3">CECT 5696</strain>
    </source>
</reference>
<proteinExistence type="predicted"/>
<evidence type="ECO:0000259" key="1">
    <source>
        <dbReference type="Pfam" id="PF06445"/>
    </source>
</evidence>
<name>A0A2V2YLM8_9BACL</name>